<proteinExistence type="predicted"/>
<accession>A0A6I6FGG1</accession>
<dbReference type="EMBL" id="CP034279">
    <property type="protein sequence ID" value="QGV80227.1"/>
    <property type="molecule type" value="Genomic_DNA"/>
</dbReference>
<dbReference type="PROSITE" id="PS51257">
    <property type="entry name" value="PROKAR_LIPOPROTEIN"/>
    <property type="match status" value="1"/>
</dbReference>
<evidence type="ECO:0000313" key="2">
    <source>
        <dbReference type="EMBL" id="QGV80227.1"/>
    </source>
</evidence>
<dbReference type="OrthoDB" id="3745543at2"/>
<evidence type="ECO:0000256" key="1">
    <source>
        <dbReference type="SAM" id="SignalP"/>
    </source>
</evidence>
<organism evidence="2 3">
    <name type="scientific">Streptomyces ficellus</name>
    <dbReference type="NCBI Taxonomy" id="1977088"/>
    <lineage>
        <taxon>Bacteria</taxon>
        <taxon>Bacillati</taxon>
        <taxon>Actinomycetota</taxon>
        <taxon>Actinomycetes</taxon>
        <taxon>Kitasatosporales</taxon>
        <taxon>Streptomycetaceae</taxon>
        <taxon>Streptomyces</taxon>
    </lineage>
</organism>
<dbReference type="KEGG" id="sfic:EIZ62_19780"/>
<dbReference type="RefSeq" id="WP_156693952.1">
    <property type="nucleotide sequence ID" value="NZ_CP034279.1"/>
</dbReference>
<evidence type="ECO:0000313" key="3">
    <source>
        <dbReference type="Proteomes" id="UP000422572"/>
    </source>
</evidence>
<feature type="signal peptide" evidence="1">
    <location>
        <begin position="1"/>
        <end position="27"/>
    </location>
</feature>
<feature type="chain" id="PRO_5039225576" description="Lipoprotein" evidence="1">
    <location>
        <begin position="28"/>
        <end position="256"/>
    </location>
</feature>
<reference evidence="2 3" key="1">
    <citation type="submission" date="2018-12" db="EMBL/GenBank/DDBJ databases">
        <title>Complete genome sequence of Streptomyces ficellus NRRL8067, the producer of ficellomycin, feldamycin and nojirimycin.</title>
        <authorList>
            <person name="Zhang H."/>
            <person name="Yue R."/>
            <person name="Liu Y."/>
            <person name="Li M."/>
            <person name="Mu H."/>
            <person name="Zhang J."/>
        </authorList>
    </citation>
    <scope>NUCLEOTIDE SEQUENCE [LARGE SCALE GENOMIC DNA]</scope>
    <source>
        <strain evidence="2 3">NRRL 8067</strain>
    </source>
</reference>
<dbReference type="Proteomes" id="UP000422572">
    <property type="component" value="Chromosome"/>
</dbReference>
<dbReference type="Gene3D" id="2.50.20.20">
    <property type="match status" value="1"/>
</dbReference>
<keyword evidence="1" id="KW-0732">Signal</keyword>
<protein>
    <recommendedName>
        <fullName evidence="4">Lipoprotein</fullName>
    </recommendedName>
</protein>
<keyword evidence="3" id="KW-1185">Reference proteome</keyword>
<dbReference type="AlphaFoldDB" id="A0A6I6FGG1"/>
<gene>
    <name evidence="2" type="ORF">EIZ62_19780</name>
</gene>
<name>A0A6I6FGG1_9ACTN</name>
<sequence>MSATTRRALKVSLVAALCTSAALGLSACGPTGTAGAKAEEKGPFPGLSGQQIANKAIKATKSATSLTLDADLTTEDGRTKTFLALDTKGQCAGTVTLGATGTMEILRTGGLAYLRFDEAFLRDQNEGSSPEETEAVLTMLKGRWVKTDIDDPEAKDSLGMCELNTLLSEFETGRNAAERGEETTVNGKKALTLTEKDGATTYKIYVATEGEPYLLKVDVKGGDEPGTMSFLDYGKPVPAKKPAEKDIVDLDALGAE</sequence>
<evidence type="ECO:0008006" key="4">
    <source>
        <dbReference type="Google" id="ProtNLM"/>
    </source>
</evidence>